<dbReference type="Gene3D" id="1.10.10.60">
    <property type="entry name" value="Homeodomain-like"/>
    <property type="match status" value="1"/>
</dbReference>
<dbReference type="SUPFAM" id="SSF46689">
    <property type="entry name" value="Homeodomain-like"/>
    <property type="match status" value="1"/>
</dbReference>
<evidence type="ECO:0000256" key="1">
    <source>
        <dbReference type="ARBA" id="ARBA00023015"/>
    </source>
</evidence>
<keyword evidence="6" id="KW-1185">Reference proteome</keyword>
<evidence type="ECO:0000313" key="5">
    <source>
        <dbReference type="EMBL" id="MFD2549043.1"/>
    </source>
</evidence>
<evidence type="ECO:0000256" key="3">
    <source>
        <dbReference type="ARBA" id="ARBA00023163"/>
    </source>
</evidence>
<dbReference type="Proteomes" id="UP001597545">
    <property type="component" value="Unassembled WGS sequence"/>
</dbReference>
<dbReference type="SMART" id="SM00342">
    <property type="entry name" value="HTH_ARAC"/>
    <property type="match status" value="1"/>
</dbReference>
<keyword evidence="1" id="KW-0805">Transcription regulation</keyword>
<dbReference type="InterPro" id="IPR018060">
    <property type="entry name" value="HTH_AraC"/>
</dbReference>
<dbReference type="Pfam" id="PF12833">
    <property type="entry name" value="HTH_18"/>
    <property type="match status" value="1"/>
</dbReference>
<reference evidence="6" key="1">
    <citation type="journal article" date="2019" name="Int. J. Syst. Evol. Microbiol.">
        <title>The Global Catalogue of Microorganisms (GCM) 10K type strain sequencing project: providing services to taxonomists for standard genome sequencing and annotation.</title>
        <authorList>
            <consortium name="The Broad Institute Genomics Platform"/>
            <consortium name="The Broad Institute Genome Sequencing Center for Infectious Disease"/>
            <person name="Wu L."/>
            <person name="Ma J."/>
        </authorList>
    </citation>
    <scope>NUCLEOTIDE SEQUENCE [LARGE SCALE GENOMIC DNA]</scope>
    <source>
        <strain evidence="6">KCTC 42662</strain>
    </source>
</reference>
<sequence>MPIIKRKVHQTKLSSISYLYWPGEQQNTMNHSDTETPRAVEIRNRYFELLDKHLSDLIDERTERMLELCDIADLLCVSQKHLIKIIQKLEGNHPCHFYVQKIVKKTTELLADTDWPIVEIARRFTYDPSNFTKFFKKHTGYTPSFYRNNLKKAKSSP</sequence>
<dbReference type="PANTHER" id="PTHR43280:SF32">
    <property type="entry name" value="TRANSCRIPTIONAL REGULATORY PROTEIN"/>
    <property type="match status" value="1"/>
</dbReference>
<dbReference type="PANTHER" id="PTHR43280">
    <property type="entry name" value="ARAC-FAMILY TRANSCRIPTIONAL REGULATOR"/>
    <property type="match status" value="1"/>
</dbReference>
<keyword evidence="2" id="KW-0238">DNA-binding</keyword>
<organism evidence="5 6">
    <name type="scientific">Sphingobacterium suaedae</name>
    <dbReference type="NCBI Taxonomy" id="1686402"/>
    <lineage>
        <taxon>Bacteria</taxon>
        <taxon>Pseudomonadati</taxon>
        <taxon>Bacteroidota</taxon>
        <taxon>Sphingobacteriia</taxon>
        <taxon>Sphingobacteriales</taxon>
        <taxon>Sphingobacteriaceae</taxon>
        <taxon>Sphingobacterium</taxon>
    </lineage>
</organism>
<evidence type="ECO:0000313" key="6">
    <source>
        <dbReference type="Proteomes" id="UP001597545"/>
    </source>
</evidence>
<name>A0ABW5KL08_9SPHI</name>
<dbReference type="InterPro" id="IPR009057">
    <property type="entry name" value="Homeodomain-like_sf"/>
</dbReference>
<protein>
    <submittedName>
        <fullName evidence="5">Helix-turn-helix domain-containing protein</fullName>
    </submittedName>
</protein>
<keyword evidence="3" id="KW-0804">Transcription</keyword>
<feature type="domain" description="HTH araC/xylS-type" evidence="4">
    <location>
        <begin position="52"/>
        <end position="149"/>
    </location>
</feature>
<evidence type="ECO:0000256" key="2">
    <source>
        <dbReference type="ARBA" id="ARBA00023125"/>
    </source>
</evidence>
<dbReference type="PROSITE" id="PS01124">
    <property type="entry name" value="HTH_ARAC_FAMILY_2"/>
    <property type="match status" value="1"/>
</dbReference>
<accession>A0ABW5KL08</accession>
<dbReference type="EMBL" id="JBHULR010000008">
    <property type="protein sequence ID" value="MFD2549043.1"/>
    <property type="molecule type" value="Genomic_DNA"/>
</dbReference>
<gene>
    <name evidence="5" type="ORF">ACFSR5_15445</name>
</gene>
<evidence type="ECO:0000259" key="4">
    <source>
        <dbReference type="PROSITE" id="PS01124"/>
    </source>
</evidence>
<comment type="caution">
    <text evidence="5">The sequence shown here is derived from an EMBL/GenBank/DDBJ whole genome shotgun (WGS) entry which is preliminary data.</text>
</comment>
<proteinExistence type="predicted"/>